<sequence length="162" mass="18193">MGRLDLLRSVLRGRGRWTAAVAHEASRSARYFPDLALLPAEGWLGEAIEIVDEVDIRRVNRIRRAVFGGTDAEPLRHLGEAESCFVILEWAAFAGSWWISDDRESLRYARRRGITTAETIDVMGMAVADGHVDKRDAVALMHRMTAEGRHLRLPRSDADLVT</sequence>
<dbReference type="RefSeq" id="WP_071065433.1">
    <property type="nucleotide sequence ID" value="NZ_MAXA01000233.1"/>
</dbReference>
<dbReference type="AlphaFoldDB" id="A0A1S1PU94"/>
<gene>
    <name evidence="1" type="ORF">BBK14_22920</name>
</gene>
<evidence type="ECO:0000313" key="1">
    <source>
        <dbReference type="EMBL" id="OHV24896.1"/>
    </source>
</evidence>
<proteinExistence type="predicted"/>
<keyword evidence="2" id="KW-1185">Reference proteome</keyword>
<organism evidence="1 2">
    <name type="scientific">Parafrankia soli</name>
    <dbReference type="NCBI Taxonomy" id="2599596"/>
    <lineage>
        <taxon>Bacteria</taxon>
        <taxon>Bacillati</taxon>
        <taxon>Actinomycetota</taxon>
        <taxon>Actinomycetes</taxon>
        <taxon>Frankiales</taxon>
        <taxon>Frankiaceae</taxon>
        <taxon>Parafrankia</taxon>
    </lineage>
</organism>
<comment type="caution">
    <text evidence="1">The sequence shown here is derived from an EMBL/GenBank/DDBJ whole genome shotgun (WGS) entry which is preliminary data.</text>
</comment>
<dbReference type="OrthoDB" id="3733361at2"/>
<name>A0A1S1PU94_9ACTN</name>
<protein>
    <submittedName>
        <fullName evidence="1">Uncharacterized protein</fullName>
    </submittedName>
</protein>
<accession>A0A1S1PU94</accession>
<reference evidence="2" key="1">
    <citation type="submission" date="2016-07" db="EMBL/GenBank/DDBJ databases">
        <title>Frankia sp. NRRL B-16219 Genome sequencing.</title>
        <authorList>
            <person name="Ghodhbane-Gtari F."/>
            <person name="Swanson E."/>
            <person name="Gueddou A."/>
            <person name="Louati M."/>
            <person name="Nouioui I."/>
            <person name="Hezbri K."/>
            <person name="Abebe-Akele F."/>
            <person name="Simpson S."/>
            <person name="Morris K."/>
            <person name="Thomas K."/>
            <person name="Gtari M."/>
            <person name="Tisa L.S."/>
        </authorList>
    </citation>
    <scope>NUCLEOTIDE SEQUENCE [LARGE SCALE GENOMIC DNA]</scope>
    <source>
        <strain evidence="2">NRRL B-16219</strain>
    </source>
</reference>
<evidence type="ECO:0000313" key="2">
    <source>
        <dbReference type="Proteomes" id="UP000179769"/>
    </source>
</evidence>
<dbReference type="EMBL" id="MAXA01000233">
    <property type="protein sequence ID" value="OHV24896.1"/>
    <property type="molecule type" value="Genomic_DNA"/>
</dbReference>
<dbReference type="Proteomes" id="UP000179769">
    <property type="component" value="Unassembled WGS sequence"/>
</dbReference>